<dbReference type="Pfam" id="PF13975">
    <property type="entry name" value="gag-asp_proteas"/>
    <property type="match status" value="1"/>
</dbReference>
<keyword evidence="2" id="KW-0378">Hydrolase</keyword>
<feature type="signal peptide" evidence="1">
    <location>
        <begin position="1"/>
        <end position="18"/>
    </location>
</feature>
<sequence length="405" mass="44907">MRRVAVLLMCLVCTTGFGQSTLPELKALADAHQWADLREAAAKSDHATFYRAIAAAVFNEPGAEALFRSVILNDPRSEEAYQSYDWLSNMYLKTGRYRSLEAVMEARWAAFPNKKGAASEKKELVPFRGLPDQKNGERRISTLHHDPHSFGVSLIINNKQVEFFFDDGADFSCISELEAKRLGMEIRETTGSVGTMTRDASFRTAIAHNVTIGAMHFEDVSFAVFPDDHEPWSLTPLGNRGIIGLPLMVATGTFRWKADGTLIIGEEPEPLNAQESNLFFDVGKRPVLKVGFQGQEIWTALDTGAMTTDIYAAFAQRFSEYLKKNGKAGQNEIRGIGGAETYDSIDVPELPLEVGGSEVMLKPAHVLTKRSERRDWIFANVGKDLLTQTSGFKIDFGAMKLTLEP</sequence>
<dbReference type="Gene3D" id="2.40.70.10">
    <property type="entry name" value="Acid Proteases"/>
    <property type="match status" value="2"/>
</dbReference>
<accession>A0A428MPE1</accession>
<feature type="chain" id="PRO_5019275054" evidence="1">
    <location>
        <begin position="19"/>
        <end position="405"/>
    </location>
</feature>
<dbReference type="AlphaFoldDB" id="A0A428MPE1"/>
<gene>
    <name evidence="2" type="ORF">EDE15_4341</name>
</gene>
<dbReference type="SUPFAM" id="SSF50630">
    <property type="entry name" value="Acid proteases"/>
    <property type="match status" value="1"/>
</dbReference>
<name>A0A428MPE1_9BACT</name>
<keyword evidence="3" id="KW-1185">Reference proteome</keyword>
<dbReference type="Proteomes" id="UP000269669">
    <property type="component" value="Unassembled WGS sequence"/>
</dbReference>
<dbReference type="EMBL" id="RSDW01000001">
    <property type="protein sequence ID" value="RSL18739.1"/>
    <property type="molecule type" value="Genomic_DNA"/>
</dbReference>
<dbReference type="CDD" id="cd05483">
    <property type="entry name" value="retropepsin_like_bacteria"/>
    <property type="match status" value="1"/>
</dbReference>
<keyword evidence="1" id="KW-0732">Signal</keyword>
<reference evidence="2 3" key="1">
    <citation type="submission" date="2018-12" db="EMBL/GenBank/DDBJ databases">
        <title>Sequencing of bacterial isolates from soil warming experiment in Harvard Forest, Massachusetts, USA.</title>
        <authorList>
            <person name="Deangelis K."/>
        </authorList>
    </citation>
    <scope>NUCLEOTIDE SEQUENCE [LARGE SCALE GENOMIC DNA]</scope>
    <source>
        <strain evidence="2 3">EB153</strain>
    </source>
</reference>
<dbReference type="GO" id="GO:0008233">
    <property type="term" value="F:peptidase activity"/>
    <property type="evidence" value="ECO:0007669"/>
    <property type="project" value="UniProtKB-KW"/>
</dbReference>
<comment type="caution">
    <text evidence="2">The sequence shown here is derived from an EMBL/GenBank/DDBJ whole genome shotgun (WGS) entry which is preliminary data.</text>
</comment>
<dbReference type="GO" id="GO:0006508">
    <property type="term" value="P:proteolysis"/>
    <property type="evidence" value="ECO:0007669"/>
    <property type="project" value="UniProtKB-KW"/>
</dbReference>
<evidence type="ECO:0000313" key="3">
    <source>
        <dbReference type="Proteomes" id="UP000269669"/>
    </source>
</evidence>
<dbReference type="InterPro" id="IPR034122">
    <property type="entry name" value="Retropepsin-like_bacterial"/>
</dbReference>
<protein>
    <submittedName>
        <fullName evidence="2">Gag-polyprotein putative aspartyl protease</fullName>
    </submittedName>
</protein>
<evidence type="ECO:0000256" key="1">
    <source>
        <dbReference type="SAM" id="SignalP"/>
    </source>
</evidence>
<dbReference type="InterPro" id="IPR021109">
    <property type="entry name" value="Peptidase_aspartic_dom_sf"/>
</dbReference>
<evidence type="ECO:0000313" key="2">
    <source>
        <dbReference type="EMBL" id="RSL18739.1"/>
    </source>
</evidence>
<organism evidence="2 3">
    <name type="scientific">Edaphobacter aggregans</name>
    <dbReference type="NCBI Taxonomy" id="570835"/>
    <lineage>
        <taxon>Bacteria</taxon>
        <taxon>Pseudomonadati</taxon>
        <taxon>Acidobacteriota</taxon>
        <taxon>Terriglobia</taxon>
        <taxon>Terriglobales</taxon>
        <taxon>Acidobacteriaceae</taxon>
        <taxon>Edaphobacter</taxon>
    </lineage>
</organism>
<proteinExistence type="predicted"/>
<keyword evidence="2" id="KW-0645">Protease</keyword>